<evidence type="ECO:0000313" key="2">
    <source>
        <dbReference type="EMBL" id="TGL38669.1"/>
    </source>
</evidence>
<evidence type="ECO:0000313" key="3">
    <source>
        <dbReference type="Proteomes" id="UP000297273"/>
    </source>
</evidence>
<dbReference type="Proteomes" id="UP000297946">
    <property type="component" value="Unassembled WGS sequence"/>
</dbReference>
<dbReference type="RefSeq" id="WP_135647157.1">
    <property type="nucleotide sequence ID" value="NZ_RQER01000001.1"/>
</dbReference>
<protein>
    <submittedName>
        <fullName evidence="1">Uncharacterized protein</fullName>
    </submittedName>
</protein>
<reference evidence="1 4" key="2">
    <citation type="journal article" date="2019" name="PLoS Negl. Trop. Dis.">
        <title>Revisiting the worldwide diversity of Leptospira species in the environment.</title>
        <authorList>
            <person name="Vincent A.T."/>
            <person name="Schiettekatte O."/>
            <person name="Bourhy P."/>
            <person name="Veyrier F.J."/>
            <person name="Picardeau M."/>
        </authorList>
    </citation>
    <scope>NUCLEOTIDE SEQUENCE [LARGE SCALE GENOMIC DNA]</scope>
    <source>
        <strain evidence="2">201702690</strain>
        <strain evidence="1 4">SSW18</strain>
    </source>
</reference>
<dbReference type="EMBL" id="RQGC01000013">
    <property type="protein sequence ID" value="TGL38669.1"/>
    <property type="molecule type" value="Genomic_DNA"/>
</dbReference>
<reference evidence="2" key="1">
    <citation type="submission" date="2018-10" db="EMBL/GenBank/DDBJ databases">
        <authorList>
            <person name="Vincent A.T."/>
            <person name="Schiettekatte O."/>
            <person name="Bourhy P."/>
            <person name="Veyrier F.J."/>
            <person name="Picardeau M."/>
        </authorList>
    </citation>
    <scope>NUCLEOTIDE SEQUENCE</scope>
    <source>
        <strain evidence="2">201702690</strain>
    </source>
</reference>
<gene>
    <name evidence="1" type="ORF">EHO57_02340</name>
    <name evidence="2" type="ORF">EHQ53_18100</name>
</gene>
<proteinExistence type="predicted"/>
<dbReference type="EMBL" id="RQER01000001">
    <property type="protein sequence ID" value="TGK05534.1"/>
    <property type="molecule type" value="Genomic_DNA"/>
</dbReference>
<organism evidence="1 4">
    <name type="scientific">Leptospira langatensis</name>
    <dbReference type="NCBI Taxonomy" id="2484983"/>
    <lineage>
        <taxon>Bacteria</taxon>
        <taxon>Pseudomonadati</taxon>
        <taxon>Spirochaetota</taxon>
        <taxon>Spirochaetia</taxon>
        <taxon>Leptospirales</taxon>
        <taxon>Leptospiraceae</taxon>
        <taxon>Leptospira</taxon>
    </lineage>
</organism>
<evidence type="ECO:0000313" key="1">
    <source>
        <dbReference type="EMBL" id="TGK05534.1"/>
    </source>
</evidence>
<dbReference type="OrthoDB" id="330728at2"/>
<sequence length="111" mass="11707">MTRFLVILFAFAVFGLISCDHQRDVQGNAISSYVANCVGGGYTACKHSCENKYGSTVDPDNVALLNTCISGCATSCSIATFCAQMQQGCKSNCKSYLNECVLILGLSGVGQ</sequence>
<dbReference type="PROSITE" id="PS51257">
    <property type="entry name" value="PROKAR_LIPOPROTEIN"/>
    <property type="match status" value="1"/>
</dbReference>
<dbReference type="AlphaFoldDB" id="A0A5F1ZP81"/>
<keyword evidence="3" id="KW-1185">Reference proteome</keyword>
<evidence type="ECO:0000313" key="4">
    <source>
        <dbReference type="Proteomes" id="UP000297946"/>
    </source>
</evidence>
<name>A0A5F1ZP81_9LEPT</name>
<comment type="caution">
    <text evidence="1">The sequence shown here is derived from an EMBL/GenBank/DDBJ whole genome shotgun (WGS) entry which is preliminary data.</text>
</comment>
<dbReference type="Proteomes" id="UP000297273">
    <property type="component" value="Unassembled WGS sequence"/>
</dbReference>
<accession>A0A5F1ZP81</accession>